<dbReference type="WBParaSite" id="maker-unitig_36947-snap-gene-0.2-mRNA-1">
    <property type="protein sequence ID" value="maker-unitig_36947-snap-gene-0.2-mRNA-1"/>
    <property type="gene ID" value="maker-unitig_36947-snap-gene-0.2"/>
</dbReference>
<protein>
    <submittedName>
        <fullName evidence="2">F208B</fullName>
    </submittedName>
</protein>
<name>A0A1I8FKQ8_9PLAT</name>
<reference evidence="2" key="1">
    <citation type="submission" date="2016-11" db="UniProtKB">
        <authorList>
            <consortium name="WormBaseParasite"/>
        </authorList>
    </citation>
    <scope>IDENTIFICATION</scope>
</reference>
<proteinExistence type="predicted"/>
<organism evidence="1 2">
    <name type="scientific">Macrostomum lignano</name>
    <dbReference type="NCBI Taxonomy" id="282301"/>
    <lineage>
        <taxon>Eukaryota</taxon>
        <taxon>Metazoa</taxon>
        <taxon>Spiralia</taxon>
        <taxon>Lophotrochozoa</taxon>
        <taxon>Platyhelminthes</taxon>
        <taxon>Rhabditophora</taxon>
        <taxon>Macrostomorpha</taxon>
        <taxon>Macrostomida</taxon>
        <taxon>Macrostomidae</taxon>
        <taxon>Macrostomum</taxon>
    </lineage>
</organism>
<evidence type="ECO:0000313" key="1">
    <source>
        <dbReference type="Proteomes" id="UP000095280"/>
    </source>
</evidence>
<dbReference type="Proteomes" id="UP000095280">
    <property type="component" value="Unplaced"/>
</dbReference>
<sequence length="249" mass="27901">KLSYQPAAEARGLYYCSRPTWKPAIPAGHSSHSIIKKSTVARTGRPPAPWGEVELKPDRPFKDEDKETVVPHTCRLKPCHHCSQGWLSGLSEVQKVGGTCAAASAAAQGREDSTARAPWRGGWPALAAMASREKKNRQRAGARLPRPWGNRVPDLPRPAAPAVLLKLKCEWRRRDADFIEEKTDLPDELVRDVSGKLIFLEEDEFNFPYASVNEASAKLLQEAERSYRGQRGVFFVYGFENKLFIEKFS</sequence>
<keyword evidence="1" id="KW-1185">Reference proteome</keyword>
<accession>A0A1I8FKQ8</accession>
<dbReference type="AlphaFoldDB" id="A0A1I8FKQ8"/>
<evidence type="ECO:0000313" key="2">
    <source>
        <dbReference type="WBParaSite" id="maker-unitig_36947-snap-gene-0.2-mRNA-1"/>
    </source>
</evidence>